<feature type="region of interest" description="Disordered" evidence="1">
    <location>
        <begin position="1"/>
        <end position="60"/>
    </location>
</feature>
<evidence type="ECO:0000313" key="2">
    <source>
        <dbReference type="EMBL" id="PSN61046.1"/>
    </source>
</evidence>
<keyword evidence="3" id="KW-1185">Reference proteome</keyword>
<reference evidence="2 3" key="1">
    <citation type="journal article" date="2018" name="Front. Microbiol.">
        <title>Genome-Wide Analysis of Corynespora cassiicola Leaf Fall Disease Putative Effectors.</title>
        <authorList>
            <person name="Lopez D."/>
            <person name="Ribeiro S."/>
            <person name="Label P."/>
            <person name="Fumanal B."/>
            <person name="Venisse J.S."/>
            <person name="Kohler A."/>
            <person name="de Oliveira R.R."/>
            <person name="Labutti K."/>
            <person name="Lipzen A."/>
            <person name="Lail K."/>
            <person name="Bauer D."/>
            <person name="Ohm R.A."/>
            <person name="Barry K.W."/>
            <person name="Spatafora J."/>
            <person name="Grigoriev I.V."/>
            <person name="Martin F.M."/>
            <person name="Pujade-Renaud V."/>
        </authorList>
    </citation>
    <scope>NUCLEOTIDE SEQUENCE [LARGE SCALE GENOMIC DNA]</scope>
    <source>
        <strain evidence="2 3">Philippines</strain>
    </source>
</reference>
<protein>
    <recommendedName>
        <fullName evidence="4">DUF3128 domain-containing protein</fullName>
    </recommendedName>
</protein>
<organism evidence="2 3">
    <name type="scientific">Corynespora cassiicola Philippines</name>
    <dbReference type="NCBI Taxonomy" id="1448308"/>
    <lineage>
        <taxon>Eukaryota</taxon>
        <taxon>Fungi</taxon>
        <taxon>Dikarya</taxon>
        <taxon>Ascomycota</taxon>
        <taxon>Pezizomycotina</taxon>
        <taxon>Dothideomycetes</taxon>
        <taxon>Pleosporomycetidae</taxon>
        <taxon>Pleosporales</taxon>
        <taxon>Corynesporascaceae</taxon>
        <taxon>Corynespora</taxon>
    </lineage>
</organism>
<evidence type="ECO:0000256" key="1">
    <source>
        <dbReference type="SAM" id="MobiDB-lite"/>
    </source>
</evidence>
<dbReference type="EMBL" id="KZ678146">
    <property type="protein sequence ID" value="PSN61046.1"/>
    <property type="molecule type" value="Genomic_DNA"/>
</dbReference>
<dbReference type="PANTHER" id="PTHR28052:SF1">
    <property type="entry name" value="UPF0545 PROTEIN C22ORF39"/>
    <property type="match status" value="1"/>
</dbReference>
<accession>A0A2T2N730</accession>
<dbReference type="STRING" id="1448308.A0A2T2N730"/>
<evidence type="ECO:0008006" key="4">
    <source>
        <dbReference type="Google" id="ProtNLM"/>
    </source>
</evidence>
<dbReference type="PANTHER" id="PTHR28052">
    <property type="entry name" value="UPF0545 PROTEIN C22ORF39"/>
    <property type="match status" value="1"/>
</dbReference>
<dbReference type="Proteomes" id="UP000240883">
    <property type="component" value="Unassembled WGS sequence"/>
</dbReference>
<dbReference type="Pfam" id="PF11326">
    <property type="entry name" value="PANTS-like"/>
    <property type="match status" value="1"/>
</dbReference>
<dbReference type="InterPro" id="IPR021475">
    <property type="entry name" value="Pants/Emi1-like"/>
</dbReference>
<dbReference type="AlphaFoldDB" id="A0A2T2N730"/>
<feature type="region of interest" description="Disordered" evidence="1">
    <location>
        <begin position="131"/>
        <end position="169"/>
    </location>
</feature>
<sequence>MGWWWSSDSPKSESEPTPSPPNITTIPPTKASNPDADFHAAYPHLEPAKPKSDASFEPDPEYPTTMSCRAAFDAAFYCASFGGHFNDIYRYGEMRSCSEHWADWRFCMSLTGSSPEAKAAHIQERYKEKEANMKVKPNSENVWAKRRPEERIQNPFSKAEEEAKRVENS</sequence>
<evidence type="ECO:0000313" key="3">
    <source>
        <dbReference type="Proteomes" id="UP000240883"/>
    </source>
</evidence>
<name>A0A2T2N730_CORCC</name>
<gene>
    <name evidence="2" type="ORF">BS50DRAFT_578845</name>
</gene>
<proteinExistence type="predicted"/>
<feature type="compositionally biased region" description="Basic and acidic residues" evidence="1">
    <location>
        <begin position="146"/>
        <end position="169"/>
    </location>
</feature>
<dbReference type="OrthoDB" id="2017405at2759"/>